<evidence type="ECO:0000313" key="1">
    <source>
        <dbReference type="EMBL" id="GAG19184.1"/>
    </source>
</evidence>
<sequence>LEKQIKEEITEFKRVRTFEKVVQAVEKEKNYNLNMDVWDDNNLGQSNIGEDGAPVKTIEQRIQDLNQMVVDDKITESQRNKRKALLTSTKALNAKDDDETLDGIVDQFYSLITITDAKTYQIGYKEIKDRLIDSFTQGKIEEETYRTLNNQFTQLTASSNAKSLKSLANENRKVREKIELMIPVSFRAKVTQDIFFEVIPQIMDLQKETELPITRLRSQITTLYENAADRIIDDARKNADIQSAMIINGMTKKFSPEDVDKKT</sequence>
<proteinExistence type="predicted"/>
<organism evidence="1">
    <name type="scientific">marine sediment metagenome</name>
    <dbReference type="NCBI Taxonomy" id="412755"/>
    <lineage>
        <taxon>unclassified sequences</taxon>
        <taxon>metagenomes</taxon>
        <taxon>ecological metagenomes</taxon>
    </lineage>
</organism>
<feature type="non-terminal residue" evidence="1">
    <location>
        <position position="1"/>
    </location>
</feature>
<dbReference type="EMBL" id="BARS01030211">
    <property type="protein sequence ID" value="GAG19184.1"/>
    <property type="molecule type" value="Genomic_DNA"/>
</dbReference>
<protein>
    <submittedName>
        <fullName evidence="1">Uncharacterized protein</fullName>
    </submittedName>
</protein>
<reference evidence="1" key="1">
    <citation type="journal article" date="2014" name="Front. Microbiol.">
        <title>High frequency of phylogenetically diverse reductive dehalogenase-homologous genes in deep subseafloor sedimentary metagenomes.</title>
        <authorList>
            <person name="Kawai M."/>
            <person name="Futagami T."/>
            <person name="Toyoda A."/>
            <person name="Takaki Y."/>
            <person name="Nishi S."/>
            <person name="Hori S."/>
            <person name="Arai W."/>
            <person name="Tsubouchi T."/>
            <person name="Morono Y."/>
            <person name="Uchiyama I."/>
            <person name="Ito T."/>
            <person name="Fujiyama A."/>
            <person name="Inagaki F."/>
            <person name="Takami H."/>
        </authorList>
    </citation>
    <scope>NUCLEOTIDE SEQUENCE</scope>
    <source>
        <strain evidence="1">Expedition CK06-06</strain>
    </source>
</reference>
<feature type="non-terminal residue" evidence="1">
    <location>
        <position position="263"/>
    </location>
</feature>
<gene>
    <name evidence="1" type="ORF">S01H1_47135</name>
</gene>
<dbReference type="AlphaFoldDB" id="X0VLH7"/>
<accession>X0VLH7</accession>
<name>X0VLH7_9ZZZZ</name>
<comment type="caution">
    <text evidence="1">The sequence shown here is derived from an EMBL/GenBank/DDBJ whole genome shotgun (WGS) entry which is preliminary data.</text>
</comment>